<keyword evidence="3" id="KW-1185">Reference proteome</keyword>
<dbReference type="Gene3D" id="3.40.50.880">
    <property type="match status" value="1"/>
</dbReference>
<dbReference type="Proteomes" id="UP000009309">
    <property type="component" value="Unassembled WGS sequence"/>
</dbReference>
<accession>I2GLW3</accession>
<dbReference type="PANTHER" id="PTHR40469">
    <property type="entry name" value="SECRETED GLYCOSYL HYDROLASE"/>
    <property type="match status" value="1"/>
</dbReference>
<evidence type="ECO:0000259" key="1">
    <source>
        <dbReference type="Pfam" id="PF06283"/>
    </source>
</evidence>
<evidence type="ECO:0000313" key="3">
    <source>
        <dbReference type="Proteomes" id="UP000009309"/>
    </source>
</evidence>
<gene>
    <name evidence="2" type="ORF">BN8_04105</name>
</gene>
<dbReference type="EMBL" id="CAIT01000007">
    <property type="protein sequence ID" value="CCH54889.1"/>
    <property type="molecule type" value="Genomic_DNA"/>
</dbReference>
<sequence>MTFATLMSRSNSALLGFVFLWLTTITVGWSKDDVNWKKVKVLVYTKNGKGYVHDNIPNAVQCIQRLGQQYGFKVDVSDQPTVFTEDNLKQYTTLIFPSTNNDVFDTDAQRLAFRRYIEAGGGFVGIHSVMGTERNWSWFKRMIGGTFAWHPPFQKIRINVIDTKHPSMAGLPKVWEKEDEFYFSKEMSPGPTIIMANDLTSLNQGEPEKIKMFGGTYTQLYPSAWYYNFDGGYTWCTTLGHHKKDYEDPTFVQHIFQGIRYVVGQVKKIDFSKAYADSRDTPIQ</sequence>
<dbReference type="InterPro" id="IPR029062">
    <property type="entry name" value="Class_I_gatase-like"/>
</dbReference>
<feature type="domain" description="ThuA-like" evidence="1">
    <location>
        <begin position="40"/>
        <end position="262"/>
    </location>
</feature>
<dbReference type="AlphaFoldDB" id="I2GLW3"/>
<organism evidence="2 3">
    <name type="scientific">Fibrisoma limi BUZ 3</name>
    <dbReference type="NCBI Taxonomy" id="1185876"/>
    <lineage>
        <taxon>Bacteria</taxon>
        <taxon>Pseudomonadati</taxon>
        <taxon>Bacteroidota</taxon>
        <taxon>Cytophagia</taxon>
        <taxon>Cytophagales</taxon>
        <taxon>Spirosomataceae</taxon>
        <taxon>Fibrisoma</taxon>
    </lineage>
</organism>
<dbReference type="InterPro" id="IPR029010">
    <property type="entry name" value="ThuA-like"/>
</dbReference>
<dbReference type="STRING" id="1185876.BN8_04105"/>
<proteinExistence type="predicted"/>
<reference evidence="2 3" key="1">
    <citation type="journal article" date="2012" name="J. Bacteriol.">
        <title>Genome Sequence of the Filamentous Bacterium Fibrisoma limi BUZ 3T.</title>
        <authorList>
            <person name="Filippini M."/>
            <person name="Qi W."/>
            <person name="Jaenicke S."/>
            <person name="Goesmann A."/>
            <person name="Smits T.H."/>
            <person name="Bagheri H.C."/>
        </authorList>
    </citation>
    <scope>NUCLEOTIDE SEQUENCE [LARGE SCALE GENOMIC DNA]</scope>
    <source>
        <strain evidence="3">BUZ 3T</strain>
    </source>
</reference>
<protein>
    <submittedName>
        <fullName evidence="2">Crp/FNR family transcriptional regulator</fullName>
    </submittedName>
</protein>
<dbReference type="eggNOG" id="COG3828">
    <property type="taxonomic scope" value="Bacteria"/>
</dbReference>
<dbReference type="SUPFAM" id="SSF52317">
    <property type="entry name" value="Class I glutamine amidotransferase-like"/>
    <property type="match status" value="1"/>
</dbReference>
<comment type="caution">
    <text evidence="2">The sequence shown here is derived from an EMBL/GenBank/DDBJ whole genome shotgun (WGS) entry which is preliminary data.</text>
</comment>
<dbReference type="Pfam" id="PF06283">
    <property type="entry name" value="ThuA"/>
    <property type="match status" value="1"/>
</dbReference>
<evidence type="ECO:0000313" key="2">
    <source>
        <dbReference type="EMBL" id="CCH54889.1"/>
    </source>
</evidence>
<name>I2GLW3_9BACT</name>
<dbReference type="PANTHER" id="PTHR40469:SF2">
    <property type="entry name" value="GALACTOSE-BINDING DOMAIN-LIKE SUPERFAMILY PROTEIN"/>
    <property type="match status" value="1"/>
</dbReference>